<comment type="subcellular location">
    <subcellularLocation>
        <location evidence="1">Membrane</location>
        <topology evidence="1">Multi-pass membrane protein</topology>
    </subcellularLocation>
</comment>
<evidence type="ECO:0000256" key="2">
    <source>
        <dbReference type="ARBA" id="ARBA00022448"/>
    </source>
</evidence>
<name>A0AAD3CJ37_9STRA</name>
<feature type="transmembrane region" description="Helical" evidence="6">
    <location>
        <begin position="160"/>
        <end position="184"/>
    </location>
</feature>
<dbReference type="Proteomes" id="UP001054902">
    <property type="component" value="Unassembled WGS sequence"/>
</dbReference>
<organism evidence="8 9">
    <name type="scientific">Chaetoceros tenuissimus</name>
    <dbReference type="NCBI Taxonomy" id="426638"/>
    <lineage>
        <taxon>Eukaryota</taxon>
        <taxon>Sar</taxon>
        <taxon>Stramenopiles</taxon>
        <taxon>Ochrophyta</taxon>
        <taxon>Bacillariophyta</taxon>
        <taxon>Coscinodiscophyceae</taxon>
        <taxon>Chaetocerotophycidae</taxon>
        <taxon>Chaetocerotales</taxon>
        <taxon>Chaetocerotaceae</taxon>
        <taxon>Chaetoceros</taxon>
    </lineage>
</organism>
<evidence type="ECO:0000256" key="4">
    <source>
        <dbReference type="ARBA" id="ARBA00022989"/>
    </source>
</evidence>
<gene>
    <name evidence="8" type="ORF">CTEN210_03062</name>
</gene>
<dbReference type="Pfam" id="PF00083">
    <property type="entry name" value="Sugar_tr"/>
    <property type="match status" value="1"/>
</dbReference>
<evidence type="ECO:0000256" key="1">
    <source>
        <dbReference type="ARBA" id="ARBA00004141"/>
    </source>
</evidence>
<dbReference type="InterPro" id="IPR005828">
    <property type="entry name" value="MFS_sugar_transport-like"/>
</dbReference>
<dbReference type="GO" id="GO:0016020">
    <property type="term" value="C:membrane"/>
    <property type="evidence" value="ECO:0007669"/>
    <property type="project" value="UniProtKB-SubCell"/>
</dbReference>
<keyword evidence="5 6" id="KW-0472">Membrane</keyword>
<protein>
    <recommendedName>
        <fullName evidence="7">Major facilitator superfamily (MFS) profile domain-containing protein</fullName>
    </recommendedName>
</protein>
<feature type="transmembrane region" description="Helical" evidence="6">
    <location>
        <begin position="72"/>
        <end position="92"/>
    </location>
</feature>
<evidence type="ECO:0000313" key="8">
    <source>
        <dbReference type="EMBL" id="GFH46588.1"/>
    </source>
</evidence>
<evidence type="ECO:0000313" key="9">
    <source>
        <dbReference type="Proteomes" id="UP001054902"/>
    </source>
</evidence>
<dbReference type="AlphaFoldDB" id="A0AAD3CJ37"/>
<dbReference type="PANTHER" id="PTHR23511">
    <property type="entry name" value="SYNAPTIC VESICLE GLYCOPROTEIN 2"/>
    <property type="match status" value="1"/>
</dbReference>
<feature type="transmembrane region" description="Helical" evidence="6">
    <location>
        <begin position="280"/>
        <end position="300"/>
    </location>
</feature>
<keyword evidence="4 6" id="KW-1133">Transmembrane helix</keyword>
<dbReference type="InterPro" id="IPR036259">
    <property type="entry name" value="MFS_trans_sf"/>
</dbReference>
<reference evidence="8 9" key="1">
    <citation type="journal article" date="2021" name="Sci. Rep.">
        <title>The genome of the diatom Chaetoceros tenuissimus carries an ancient integrated fragment of an extant virus.</title>
        <authorList>
            <person name="Hongo Y."/>
            <person name="Kimura K."/>
            <person name="Takaki Y."/>
            <person name="Yoshida Y."/>
            <person name="Baba S."/>
            <person name="Kobayashi G."/>
            <person name="Nagasaki K."/>
            <person name="Hano T."/>
            <person name="Tomaru Y."/>
        </authorList>
    </citation>
    <scope>NUCLEOTIDE SEQUENCE [LARGE SCALE GENOMIC DNA]</scope>
    <source>
        <strain evidence="8 9">NIES-3715</strain>
    </source>
</reference>
<feature type="domain" description="Major facilitator superfamily (MFS) profile" evidence="7">
    <location>
        <begin position="38"/>
        <end position="453"/>
    </location>
</feature>
<feature type="transmembrane region" description="Helical" evidence="6">
    <location>
        <begin position="312"/>
        <end position="334"/>
    </location>
</feature>
<dbReference type="GO" id="GO:0022857">
    <property type="term" value="F:transmembrane transporter activity"/>
    <property type="evidence" value="ECO:0007669"/>
    <property type="project" value="InterPro"/>
</dbReference>
<sequence>MGGRSSKLKYNQRTGPHQEITVDEAVERIGMGRFQNLVLFATGTCFMADSVQVMLLSILTRKLQSEWEFEDAYISVINSCLFLGASVGTLFLGPLGDRIGRKPILVAAASIISCFGLMTSFITRYEMLYPIIFSVGFGIGGLTVPFDIMAEFLPMEPRGYYLLFIKYYWTAGSMLVPILAYVTLELFYSWRLFAAVCIIPVLLSLVFGVLFVPESPRWLVQRGKKEKALKILRKAAERNGKDPYEVFPIGMVLADEEQEHAEFKELFSPMWKKTVMKLGSLWMLYCFCFFGAIMIVARIFDETDDDNSPDFDYVAIFVSNAAELLGTFSAIMLIDRIGRVKTLVGGFVCAGMSLFILCLSSSVAPRDFLIGMATISRAAMMAVACVVWTVTAELLSTELLATGHSMMNSLARAGAFLSPYVTEEVPFWCVGVIFLGVNFFSASTAASLPETKGVKLGQAVQIEHSKTLEMTKSQELGTDYDRMT</sequence>
<dbReference type="PANTHER" id="PTHR23511:SF34">
    <property type="entry name" value="SYNAPTIC VESICLE GLYCOPROTEIN 2"/>
    <property type="match status" value="1"/>
</dbReference>
<dbReference type="EMBL" id="BLLK01000022">
    <property type="protein sequence ID" value="GFH46588.1"/>
    <property type="molecule type" value="Genomic_DNA"/>
</dbReference>
<evidence type="ECO:0000256" key="6">
    <source>
        <dbReference type="SAM" id="Phobius"/>
    </source>
</evidence>
<dbReference type="Gene3D" id="1.20.1250.20">
    <property type="entry name" value="MFS general substrate transporter like domains"/>
    <property type="match status" value="1"/>
</dbReference>
<feature type="transmembrane region" description="Helical" evidence="6">
    <location>
        <begin position="128"/>
        <end position="148"/>
    </location>
</feature>
<accession>A0AAD3CJ37</accession>
<comment type="caution">
    <text evidence="8">The sequence shown here is derived from an EMBL/GenBank/DDBJ whole genome shotgun (WGS) entry which is preliminary data.</text>
</comment>
<evidence type="ECO:0000259" key="7">
    <source>
        <dbReference type="PROSITE" id="PS50850"/>
    </source>
</evidence>
<keyword evidence="9" id="KW-1185">Reference proteome</keyword>
<dbReference type="InterPro" id="IPR020846">
    <property type="entry name" value="MFS_dom"/>
</dbReference>
<keyword evidence="3 6" id="KW-0812">Transmembrane</keyword>
<keyword evidence="2" id="KW-0813">Transport</keyword>
<evidence type="ECO:0000256" key="3">
    <source>
        <dbReference type="ARBA" id="ARBA00022692"/>
    </source>
</evidence>
<feature type="transmembrane region" description="Helical" evidence="6">
    <location>
        <begin position="104"/>
        <end position="122"/>
    </location>
</feature>
<proteinExistence type="predicted"/>
<feature type="transmembrane region" description="Helical" evidence="6">
    <location>
        <begin position="37"/>
        <end position="60"/>
    </location>
</feature>
<dbReference type="SUPFAM" id="SSF103473">
    <property type="entry name" value="MFS general substrate transporter"/>
    <property type="match status" value="1"/>
</dbReference>
<feature type="transmembrane region" description="Helical" evidence="6">
    <location>
        <begin position="190"/>
        <end position="212"/>
    </location>
</feature>
<evidence type="ECO:0000256" key="5">
    <source>
        <dbReference type="ARBA" id="ARBA00023136"/>
    </source>
</evidence>
<feature type="transmembrane region" description="Helical" evidence="6">
    <location>
        <begin position="343"/>
        <end position="362"/>
    </location>
</feature>
<dbReference type="PROSITE" id="PS50850">
    <property type="entry name" value="MFS"/>
    <property type="match status" value="1"/>
</dbReference>